<dbReference type="Gene3D" id="1.20.1090.10">
    <property type="entry name" value="Dehydroquinate synthase-like - alpha domain"/>
    <property type="match status" value="1"/>
</dbReference>
<evidence type="ECO:0000256" key="1">
    <source>
        <dbReference type="ARBA" id="ARBA00023002"/>
    </source>
</evidence>
<sequence>MEFQLQVPTKVIMGQECVRKNEALFASFGKRAAIVKSGSAGRNGALEDVIAALEARDISYHVCGNVPPNPTPEDVAALLGYAPGFDFIVAVGGGSAMDAAKGVAVLATNDIPAMGLFDKVYENKPLPVIAVPTTCGTGSEVTAVSVLEVGDTKKSISKPELFPAAALLDAKYLKTLPSQVTADTALDALAHSVEGYLILDSWATDMFAERAFANFALYKGAFGKHAFTDDELELMLYTSTLGGIVISMAGTSAVHTIGYPLTVHKDIPHGRACALTLGEYVAFSYEVKKEKIDRMCGLLEVDGVEGFKQMIRELLPEVPKLSEEELARFADISAEDAARKKNTKPVSKGDIMRMYLASLLG</sequence>
<organism evidence="4 5">
    <name type="scientific">Christensenella tenuis</name>
    <dbReference type="NCBI Taxonomy" id="2763033"/>
    <lineage>
        <taxon>Bacteria</taxon>
        <taxon>Bacillati</taxon>
        <taxon>Bacillota</taxon>
        <taxon>Clostridia</taxon>
        <taxon>Christensenellales</taxon>
        <taxon>Christensenellaceae</taxon>
        <taxon>Christensenella</taxon>
    </lineage>
</organism>
<dbReference type="Pfam" id="PF25137">
    <property type="entry name" value="ADH_Fe_C"/>
    <property type="match status" value="1"/>
</dbReference>
<dbReference type="PANTHER" id="PTHR11496">
    <property type="entry name" value="ALCOHOL DEHYDROGENASE"/>
    <property type="match status" value="1"/>
</dbReference>
<reference evidence="4 5" key="1">
    <citation type="submission" date="2020-08" db="EMBL/GenBank/DDBJ databases">
        <title>Genome public.</title>
        <authorList>
            <person name="Liu C."/>
            <person name="Sun Q."/>
        </authorList>
    </citation>
    <scope>NUCLEOTIDE SEQUENCE [LARGE SCALE GENOMIC DNA]</scope>
    <source>
        <strain evidence="4 5">NSJ-35</strain>
    </source>
</reference>
<protein>
    <submittedName>
        <fullName evidence="4">Iron-containing alcohol dehydrogenase</fullName>
    </submittedName>
</protein>
<dbReference type="EMBL" id="JACOON010000001">
    <property type="protein sequence ID" value="MBC5646834.1"/>
    <property type="molecule type" value="Genomic_DNA"/>
</dbReference>
<proteinExistence type="predicted"/>
<dbReference type="SUPFAM" id="SSF56796">
    <property type="entry name" value="Dehydroquinate synthase-like"/>
    <property type="match status" value="1"/>
</dbReference>
<dbReference type="InterPro" id="IPR039697">
    <property type="entry name" value="Alcohol_dehydrogenase_Fe"/>
</dbReference>
<dbReference type="InterPro" id="IPR001670">
    <property type="entry name" value="ADH_Fe/GldA"/>
</dbReference>
<feature type="domain" description="Fe-containing alcohol dehydrogenase-like C-terminal" evidence="3">
    <location>
        <begin position="181"/>
        <end position="358"/>
    </location>
</feature>
<dbReference type="InterPro" id="IPR018211">
    <property type="entry name" value="ADH_Fe_CS"/>
</dbReference>
<dbReference type="Pfam" id="PF00465">
    <property type="entry name" value="Fe-ADH"/>
    <property type="match status" value="1"/>
</dbReference>
<gene>
    <name evidence="4" type="ORF">H8S18_00545</name>
</gene>
<accession>A0ABR7ECK8</accession>
<keyword evidence="1" id="KW-0560">Oxidoreductase</keyword>
<dbReference type="Gene3D" id="3.40.50.1970">
    <property type="match status" value="1"/>
</dbReference>
<dbReference type="CDD" id="cd08181">
    <property type="entry name" value="PPD-like"/>
    <property type="match status" value="1"/>
</dbReference>
<dbReference type="Proteomes" id="UP000606889">
    <property type="component" value="Unassembled WGS sequence"/>
</dbReference>
<dbReference type="PANTHER" id="PTHR11496:SF103">
    <property type="entry name" value="DEHYDROGENASE, PUTATIVE-RELATED"/>
    <property type="match status" value="1"/>
</dbReference>
<keyword evidence="5" id="KW-1185">Reference proteome</keyword>
<feature type="domain" description="Alcohol dehydrogenase iron-type/glycerol dehydrogenase GldA" evidence="2">
    <location>
        <begin position="8"/>
        <end position="169"/>
    </location>
</feature>
<comment type="caution">
    <text evidence="4">The sequence shown here is derived from an EMBL/GenBank/DDBJ whole genome shotgun (WGS) entry which is preliminary data.</text>
</comment>
<evidence type="ECO:0000313" key="5">
    <source>
        <dbReference type="Proteomes" id="UP000606889"/>
    </source>
</evidence>
<dbReference type="RefSeq" id="WP_186856371.1">
    <property type="nucleotide sequence ID" value="NZ_JACOON010000001.1"/>
</dbReference>
<name>A0ABR7ECK8_9FIRM</name>
<dbReference type="PROSITE" id="PS00913">
    <property type="entry name" value="ADH_IRON_1"/>
    <property type="match status" value="1"/>
</dbReference>
<evidence type="ECO:0000259" key="3">
    <source>
        <dbReference type="Pfam" id="PF25137"/>
    </source>
</evidence>
<evidence type="ECO:0000259" key="2">
    <source>
        <dbReference type="Pfam" id="PF00465"/>
    </source>
</evidence>
<dbReference type="InterPro" id="IPR056798">
    <property type="entry name" value="ADH_Fe_C"/>
</dbReference>
<evidence type="ECO:0000313" key="4">
    <source>
        <dbReference type="EMBL" id="MBC5646834.1"/>
    </source>
</evidence>